<evidence type="ECO:0000313" key="3">
    <source>
        <dbReference type="Proteomes" id="UP000813444"/>
    </source>
</evidence>
<keyword evidence="1" id="KW-0472">Membrane</keyword>
<accession>A0A8K0WRX5</accession>
<evidence type="ECO:0000313" key="2">
    <source>
        <dbReference type="EMBL" id="KAH7319986.1"/>
    </source>
</evidence>
<dbReference type="OrthoDB" id="5429634at2759"/>
<name>A0A8K0WRX5_9HYPO</name>
<feature type="transmembrane region" description="Helical" evidence="1">
    <location>
        <begin position="77"/>
        <end position="94"/>
    </location>
</feature>
<feature type="transmembrane region" description="Helical" evidence="1">
    <location>
        <begin position="24"/>
        <end position="44"/>
    </location>
</feature>
<keyword evidence="3" id="KW-1185">Reference proteome</keyword>
<evidence type="ECO:0000256" key="1">
    <source>
        <dbReference type="SAM" id="Phobius"/>
    </source>
</evidence>
<feature type="transmembrane region" description="Helical" evidence="1">
    <location>
        <begin position="126"/>
        <end position="145"/>
    </location>
</feature>
<dbReference type="PANTHER" id="PTHR35395">
    <property type="entry name" value="DUF6536 DOMAIN-CONTAINING PROTEIN"/>
    <property type="match status" value="1"/>
</dbReference>
<reference evidence="2" key="1">
    <citation type="journal article" date="2021" name="Nat. Commun.">
        <title>Genetic determinants of endophytism in the Arabidopsis root mycobiome.</title>
        <authorList>
            <person name="Mesny F."/>
            <person name="Miyauchi S."/>
            <person name="Thiergart T."/>
            <person name="Pickel B."/>
            <person name="Atanasova L."/>
            <person name="Karlsson M."/>
            <person name="Huettel B."/>
            <person name="Barry K.W."/>
            <person name="Haridas S."/>
            <person name="Chen C."/>
            <person name="Bauer D."/>
            <person name="Andreopoulos W."/>
            <person name="Pangilinan J."/>
            <person name="LaButti K."/>
            <person name="Riley R."/>
            <person name="Lipzen A."/>
            <person name="Clum A."/>
            <person name="Drula E."/>
            <person name="Henrissat B."/>
            <person name="Kohler A."/>
            <person name="Grigoriev I.V."/>
            <person name="Martin F.M."/>
            <person name="Hacquard S."/>
        </authorList>
    </citation>
    <scope>NUCLEOTIDE SEQUENCE</scope>
    <source>
        <strain evidence="2">MPI-CAGE-CH-0235</strain>
    </source>
</reference>
<dbReference type="AlphaFoldDB" id="A0A8K0WRX5"/>
<protein>
    <submittedName>
        <fullName evidence="2">Uncharacterized protein</fullName>
    </submittedName>
</protein>
<dbReference type="PANTHER" id="PTHR35395:SF1">
    <property type="entry name" value="DUF6536 DOMAIN-CONTAINING PROTEIN"/>
    <property type="match status" value="1"/>
</dbReference>
<keyword evidence="1" id="KW-1133">Transmembrane helix</keyword>
<proteinExistence type="predicted"/>
<organism evidence="2 3">
    <name type="scientific">Stachybotrys elegans</name>
    <dbReference type="NCBI Taxonomy" id="80388"/>
    <lineage>
        <taxon>Eukaryota</taxon>
        <taxon>Fungi</taxon>
        <taxon>Dikarya</taxon>
        <taxon>Ascomycota</taxon>
        <taxon>Pezizomycotina</taxon>
        <taxon>Sordariomycetes</taxon>
        <taxon>Hypocreomycetidae</taxon>
        <taxon>Hypocreales</taxon>
        <taxon>Stachybotryaceae</taxon>
        <taxon>Stachybotrys</taxon>
    </lineage>
</organism>
<sequence length="217" mass="24105">MNQVLGSLEWSLPTSVLLSNTPQIIISFAYLFYNSIFTCMTLSYEYGRFATVRKPLRVSQPSPSGTQRSSFWLQLPYRYIIPVMAAITLLHWTVSRSLYLIQLTVYDEDGAQIPSESFKGCGFSPYPILFSLVIGAAMMIALLWLSRRQLEPTVPLAASCSLAISAATHAAQGETDAAIMPIQYGIVPAAGKDEEGYRRIGFSSERVEPLSLTEVYR</sequence>
<dbReference type="Proteomes" id="UP000813444">
    <property type="component" value="Unassembled WGS sequence"/>
</dbReference>
<gene>
    <name evidence="2" type="ORF">B0I35DRAFT_225134</name>
</gene>
<comment type="caution">
    <text evidence="2">The sequence shown here is derived from an EMBL/GenBank/DDBJ whole genome shotgun (WGS) entry which is preliminary data.</text>
</comment>
<keyword evidence="1" id="KW-0812">Transmembrane</keyword>
<dbReference type="EMBL" id="JAGPNK010000006">
    <property type="protein sequence ID" value="KAH7319986.1"/>
    <property type="molecule type" value="Genomic_DNA"/>
</dbReference>